<reference evidence="1" key="1">
    <citation type="submission" date="2015-10" db="EMBL/GenBank/DDBJ databases">
        <title>EvidentialGene: Evidence-directed Construction of Complete mRNA Transcriptomes without Genomes.</title>
        <authorList>
            <person name="Gilbert D.G."/>
        </authorList>
    </citation>
    <scope>NUCLEOTIDE SEQUENCE</scope>
</reference>
<proteinExistence type="predicted"/>
<evidence type="ECO:0000313" key="1">
    <source>
        <dbReference type="EMBL" id="JAN84784.1"/>
    </source>
</evidence>
<sequence>MTRAWKSFDRLYFLFYFNGSFIFDLKLLHCPQPSVNLFQRPPIHLIKATYIYLASLNILR</sequence>
<organism evidence="1">
    <name type="scientific">Daphnia magna</name>
    <dbReference type="NCBI Taxonomy" id="35525"/>
    <lineage>
        <taxon>Eukaryota</taxon>
        <taxon>Metazoa</taxon>
        <taxon>Ecdysozoa</taxon>
        <taxon>Arthropoda</taxon>
        <taxon>Crustacea</taxon>
        <taxon>Branchiopoda</taxon>
        <taxon>Diplostraca</taxon>
        <taxon>Cladocera</taxon>
        <taxon>Anomopoda</taxon>
        <taxon>Daphniidae</taxon>
        <taxon>Daphnia</taxon>
    </lineage>
</organism>
<dbReference type="EMBL" id="GDIQ01009953">
    <property type="protein sequence ID" value="JAN84784.1"/>
    <property type="molecule type" value="Transcribed_RNA"/>
</dbReference>
<protein>
    <submittedName>
        <fullName evidence="1">Uncharacterized protein</fullName>
    </submittedName>
</protein>
<accession>A0A0P6I3X6</accession>
<dbReference type="AlphaFoldDB" id="A0A0P6I3X6"/>
<name>A0A0P6I3X6_9CRUS</name>